<accession>A0ACB8QKM1</accession>
<reference evidence="1" key="1">
    <citation type="submission" date="2021-02" db="EMBL/GenBank/DDBJ databases">
        <authorList>
            <consortium name="DOE Joint Genome Institute"/>
            <person name="Ahrendt S."/>
            <person name="Looney B.P."/>
            <person name="Miyauchi S."/>
            <person name="Morin E."/>
            <person name="Drula E."/>
            <person name="Courty P.E."/>
            <person name="Chicoki N."/>
            <person name="Fauchery L."/>
            <person name="Kohler A."/>
            <person name="Kuo A."/>
            <person name="Labutti K."/>
            <person name="Pangilinan J."/>
            <person name="Lipzen A."/>
            <person name="Riley R."/>
            <person name="Andreopoulos W."/>
            <person name="He G."/>
            <person name="Johnson J."/>
            <person name="Barry K.W."/>
            <person name="Grigoriev I.V."/>
            <person name="Nagy L."/>
            <person name="Hibbett D."/>
            <person name="Henrissat B."/>
            <person name="Matheny P.B."/>
            <person name="Labbe J."/>
            <person name="Martin F."/>
        </authorList>
    </citation>
    <scope>NUCLEOTIDE SEQUENCE</scope>
    <source>
        <strain evidence="1">EC-137</strain>
    </source>
</reference>
<comment type="caution">
    <text evidence="1">The sequence shown here is derived from an EMBL/GenBank/DDBJ whole genome shotgun (WGS) entry which is preliminary data.</text>
</comment>
<keyword evidence="2" id="KW-1185">Reference proteome</keyword>
<organism evidence="1 2">
    <name type="scientific">Vararia minispora EC-137</name>
    <dbReference type="NCBI Taxonomy" id="1314806"/>
    <lineage>
        <taxon>Eukaryota</taxon>
        <taxon>Fungi</taxon>
        <taxon>Dikarya</taxon>
        <taxon>Basidiomycota</taxon>
        <taxon>Agaricomycotina</taxon>
        <taxon>Agaricomycetes</taxon>
        <taxon>Russulales</taxon>
        <taxon>Lachnocladiaceae</taxon>
        <taxon>Vararia</taxon>
    </lineage>
</organism>
<reference evidence="1" key="2">
    <citation type="journal article" date="2022" name="New Phytol.">
        <title>Evolutionary transition to the ectomycorrhizal habit in the genomes of a hyperdiverse lineage of mushroom-forming fungi.</title>
        <authorList>
            <person name="Looney B."/>
            <person name="Miyauchi S."/>
            <person name="Morin E."/>
            <person name="Drula E."/>
            <person name="Courty P.E."/>
            <person name="Kohler A."/>
            <person name="Kuo A."/>
            <person name="LaButti K."/>
            <person name="Pangilinan J."/>
            <person name="Lipzen A."/>
            <person name="Riley R."/>
            <person name="Andreopoulos W."/>
            <person name="He G."/>
            <person name="Johnson J."/>
            <person name="Nolan M."/>
            <person name="Tritt A."/>
            <person name="Barry K.W."/>
            <person name="Grigoriev I.V."/>
            <person name="Nagy L.G."/>
            <person name="Hibbett D."/>
            <person name="Henrissat B."/>
            <person name="Matheny P.B."/>
            <person name="Labbe J."/>
            <person name="Martin F.M."/>
        </authorList>
    </citation>
    <scope>NUCLEOTIDE SEQUENCE</scope>
    <source>
        <strain evidence="1">EC-137</strain>
    </source>
</reference>
<proteinExistence type="predicted"/>
<gene>
    <name evidence="1" type="ORF">K488DRAFT_86075</name>
</gene>
<sequence>MGKKTTSGASVQGKDRLVDADDGLDALDIDGDLSPTDDSAHWLNLLRELQGKQKSGPAQTSVATQRTRQINAFAKQHREHAAAFAEGMHTYLDKFVGDCQERKSAQGQANGGTWAASFEAAARHAKATNDALAGAVRLEPRTDAAGDLPQRREDDVERACARIQAAPERRAKAHRRLLRAVREELEAVLEREKVAADATRLVANLKKVLRG</sequence>
<evidence type="ECO:0000313" key="2">
    <source>
        <dbReference type="Proteomes" id="UP000814128"/>
    </source>
</evidence>
<dbReference type="Proteomes" id="UP000814128">
    <property type="component" value="Unassembled WGS sequence"/>
</dbReference>
<name>A0ACB8QKM1_9AGAM</name>
<evidence type="ECO:0000313" key="1">
    <source>
        <dbReference type="EMBL" id="KAI0032207.1"/>
    </source>
</evidence>
<protein>
    <submittedName>
        <fullName evidence="1">Uncharacterized protein</fullName>
    </submittedName>
</protein>
<dbReference type="EMBL" id="MU273553">
    <property type="protein sequence ID" value="KAI0032207.1"/>
    <property type="molecule type" value="Genomic_DNA"/>
</dbReference>